<feature type="compositionally biased region" description="Basic and acidic residues" evidence="1">
    <location>
        <begin position="894"/>
        <end position="907"/>
    </location>
</feature>
<feature type="region of interest" description="Disordered" evidence="1">
    <location>
        <begin position="43"/>
        <end position="412"/>
    </location>
</feature>
<feature type="compositionally biased region" description="Polar residues" evidence="1">
    <location>
        <begin position="729"/>
        <end position="740"/>
    </location>
</feature>
<name>A0A9P4TM16_CURKU</name>
<accession>A0A9P4TM16</accession>
<keyword evidence="3" id="KW-1185">Reference proteome</keyword>
<feature type="compositionally biased region" description="Basic and acidic residues" evidence="1">
    <location>
        <begin position="623"/>
        <end position="636"/>
    </location>
</feature>
<feature type="compositionally biased region" description="Polar residues" evidence="1">
    <location>
        <begin position="1461"/>
        <end position="1470"/>
    </location>
</feature>
<feature type="compositionally biased region" description="Basic and acidic residues" evidence="1">
    <location>
        <begin position="314"/>
        <end position="329"/>
    </location>
</feature>
<dbReference type="Proteomes" id="UP000801428">
    <property type="component" value="Unassembled WGS sequence"/>
</dbReference>
<evidence type="ECO:0000313" key="2">
    <source>
        <dbReference type="EMBL" id="KAF3010904.1"/>
    </source>
</evidence>
<gene>
    <name evidence="2" type="ORF">E8E13_009859</name>
</gene>
<feature type="compositionally biased region" description="Polar residues" evidence="1">
    <location>
        <begin position="460"/>
        <end position="487"/>
    </location>
</feature>
<feature type="compositionally biased region" description="Polar residues" evidence="1">
    <location>
        <begin position="278"/>
        <end position="293"/>
    </location>
</feature>
<reference evidence="2" key="1">
    <citation type="submission" date="2019-04" db="EMBL/GenBank/DDBJ databases">
        <title>Sequencing of skin fungus with MAO and IRED activity.</title>
        <authorList>
            <person name="Marsaioli A.J."/>
            <person name="Bonatto J.M.C."/>
            <person name="Reis Junior O."/>
        </authorList>
    </citation>
    <scope>NUCLEOTIDE SEQUENCE</scope>
    <source>
        <strain evidence="2">30M1</strain>
    </source>
</reference>
<comment type="caution">
    <text evidence="2">The sequence shown here is derived from an EMBL/GenBank/DDBJ whole genome shotgun (WGS) entry which is preliminary data.</text>
</comment>
<feature type="compositionally biased region" description="Polar residues" evidence="1">
    <location>
        <begin position="975"/>
        <end position="986"/>
    </location>
</feature>
<feature type="compositionally biased region" description="Polar residues" evidence="1">
    <location>
        <begin position="805"/>
        <end position="819"/>
    </location>
</feature>
<feature type="compositionally biased region" description="Polar residues" evidence="1">
    <location>
        <begin position="430"/>
        <end position="453"/>
    </location>
</feature>
<feature type="compositionally biased region" description="Polar residues" evidence="1">
    <location>
        <begin position="639"/>
        <end position="651"/>
    </location>
</feature>
<protein>
    <submittedName>
        <fullName evidence="2">Uncharacterized protein</fullName>
    </submittedName>
</protein>
<feature type="compositionally biased region" description="Polar residues" evidence="1">
    <location>
        <begin position="237"/>
        <end position="261"/>
    </location>
</feature>
<feature type="compositionally biased region" description="Low complexity" evidence="1">
    <location>
        <begin position="72"/>
        <end position="82"/>
    </location>
</feature>
<proteinExistence type="predicted"/>
<feature type="compositionally biased region" description="Polar residues" evidence="1">
    <location>
        <begin position="1026"/>
        <end position="1038"/>
    </location>
</feature>
<dbReference type="OrthoDB" id="5423926at2759"/>
<dbReference type="EMBL" id="SWKU01000001">
    <property type="protein sequence ID" value="KAF3010904.1"/>
    <property type="molecule type" value="Genomic_DNA"/>
</dbReference>
<feature type="compositionally biased region" description="Low complexity" evidence="1">
    <location>
        <begin position="1221"/>
        <end position="1236"/>
    </location>
</feature>
<feature type="region of interest" description="Disordered" evidence="1">
    <location>
        <begin position="1"/>
        <end position="28"/>
    </location>
</feature>
<feature type="compositionally biased region" description="Low complexity" evidence="1">
    <location>
        <begin position="1103"/>
        <end position="1129"/>
    </location>
</feature>
<organism evidence="2 3">
    <name type="scientific">Curvularia kusanoi</name>
    <name type="common">Cochliobolus kusanoi</name>
    <dbReference type="NCBI Taxonomy" id="90978"/>
    <lineage>
        <taxon>Eukaryota</taxon>
        <taxon>Fungi</taxon>
        <taxon>Dikarya</taxon>
        <taxon>Ascomycota</taxon>
        <taxon>Pezizomycotina</taxon>
        <taxon>Dothideomycetes</taxon>
        <taxon>Pleosporomycetidae</taxon>
        <taxon>Pleosporales</taxon>
        <taxon>Pleosporineae</taxon>
        <taxon>Pleosporaceae</taxon>
        <taxon>Curvularia</taxon>
    </lineage>
</organism>
<feature type="compositionally biased region" description="Acidic residues" evidence="1">
    <location>
        <begin position="1286"/>
        <end position="1298"/>
    </location>
</feature>
<feature type="compositionally biased region" description="Polar residues" evidence="1">
    <location>
        <begin position="521"/>
        <end position="535"/>
    </location>
</feature>
<sequence>MFGKRRRAASNPPQRSAPPPSASASLAASTAFVRNQASDANLSNAAAAAALRSHTSSPTPVGELVTKRMVRRGSTSSQGSQRPQLRRHSSSGSMTERSFRGPSPNDSPAIPPVPAVPQNIPGAGGSVHRRASSLEPAHRIASPTRRSGGRGVSLDRGPGSPVNRTQRVASPLPQVSEEGADQRHSVNFSRPMSPALTPPKKGPSSSNGWFGGPVVNQEAVQRMASPSRSKSAGGVGSTFTAQSVQNAANRPVSTHYVQQGQEGMRLSSGSMRARPSGTAVQSRSFLPPRTQSPRPVDPKSPDAVYDPSTRTFIHKQDAMNIHREQHEQLEQPAQQYVAQHLQAAAPMQSGRGRTPSPLRQSYQPEQSPPRSVPRVSSPKPSALETRRYEERPLSPPLSQPSSGAALVRQQSEDLAKADIKPVDFIPVDTAQANASQPSENQLSPQFAPNQDSSYPHIGPSPQTTPKAPSAPVQQVNNVVQTERQASLSPARHATFAPNASVLNGLKHEPLPRSVSPAKSALKTSPSVSRRSNSPLGPNGRYSKAASLSGASDTASESGLGKKKKTVRVSFDQEPTIAGHAAYGDMSAPVSPAGPPPSKPAAAAQDEFEDFMKPRPALPSFGSVRDKSRHQVEDEAPQKVTETVSTPMSASVASIGEPQESSSDLGLGNIVAQDFASKTPAASDPVPPQVTSVEGSGYVSDPDSSTDGESSARKHADPAPIPIPEPEPKSLTTPSSAQTATLPPIAEQVVEVPNIAVSPATPSPSEHPEPKFQSMAAPGSWSEEEESQPATAGYQPVQFAPIETPASMQQQLNQLPSTPQLGGDNTDDDNSSVYSDAYEDVSDMDGGFGSINAIVESPVVGSSPGLMASKWASSSVTDSPTPQSKGDISSSAKDQPVDAHTSDWEAARAHWSGLTRPRDQPAAQSPTHAQTVAARVLQAPVQEDELRTSKRPAKQTAPKVSLDATPRVSMSEAPTRISTSSQQSTPNKPLKSALKKTTPSPAPAQAPRSGVPQMRMSMRGAAPRDASSGQSQMRTTMRGSASPAPRGATQMRTSMRGDAAPPANMARTASRQSLPPETKSRGALQKKHIPAAVVAPSARPQSLPAAPRKMAAPAPTYDSDSDASASSFQRTRSRRGGGGFSRTSMRGPPAGPTLRNSAPAPAVTKVRSISPPRAPQANMRQSMRPSSPEPVKSSRFSIRSLSPGGRFRKKQKDEPPVPALPKQPKAKASAPAKGAFKSRFADSSDEDDDRPNRFSSRFADSDSEPEPYELPPGLAPVRGIPRKAGEEDGDSTDLEEEVEDARPSTSAVTNGHTNGTSNVQGTALAAGSLRDSKHAPSSPATKEKRGFFGMGKKKKKAAGTPASSAQAPEPASPTMDIPLPPQARNRELGGPLTPIGEDEDKELGAPPAVTASPQVKHSPRSPKLQRRSTPDWPLAPPPPITGEQRPMSSDGVARRPRFGKRQLSNTSTATSPVIDAQGRSVSFGRTGKKKKFQGLRRVFGIND</sequence>
<feature type="compositionally biased region" description="Low complexity" evidence="1">
    <location>
        <begin position="1357"/>
        <end position="1372"/>
    </location>
</feature>
<feature type="region of interest" description="Disordered" evidence="1">
    <location>
        <begin position="427"/>
        <end position="1488"/>
    </location>
</feature>
<feature type="compositionally biased region" description="Polar residues" evidence="1">
    <location>
        <begin position="870"/>
        <end position="892"/>
    </location>
</feature>
<evidence type="ECO:0000256" key="1">
    <source>
        <dbReference type="SAM" id="MobiDB-lite"/>
    </source>
</evidence>
<feature type="compositionally biased region" description="Polar residues" evidence="1">
    <location>
        <begin position="1302"/>
        <end position="1320"/>
    </location>
</feature>
<evidence type="ECO:0000313" key="3">
    <source>
        <dbReference type="Proteomes" id="UP000801428"/>
    </source>
</evidence>
<feature type="compositionally biased region" description="Basic residues" evidence="1">
    <location>
        <begin position="1416"/>
        <end position="1425"/>
    </location>
</feature>
<feature type="compositionally biased region" description="Low complexity" evidence="1">
    <location>
        <begin position="372"/>
        <end position="381"/>
    </location>
</feature>